<comment type="catalytic activity">
    <reaction evidence="1">
        <text>1-(2-carboxyphenylamino)-1-deoxy-D-ribulose 5-phosphate + H(+) = (1S,2R)-1-C-(indol-3-yl)glycerol 3-phosphate + CO2 + H2O</text>
        <dbReference type="Rhea" id="RHEA:23476"/>
        <dbReference type="ChEBI" id="CHEBI:15377"/>
        <dbReference type="ChEBI" id="CHEBI:15378"/>
        <dbReference type="ChEBI" id="CHEBI:16526"/>
        <dbReference type="ChEBI" id="CHEBI:58613"/>
        <dbReference type="ChEBI" id="CHEBI:58866"/>
        <dbReference type="EC" id="4.1.1.48"/>
    </reaction>
</comment>
<dbReference type="InterPro" id="IPR045186">
    <property type="entry name" value="Indole-3-glycerol_P_synth"/>
</dbReference>
<dbReference type="SUPFAM" id="SSF51366">
    <property type="entry name" value="Ribulose-phoshate binding barrel"/>
    <property type="match status" value="1"/>
</dbReference>
<dbReference type="GO" id="GO:0004640">
    <property type="term" value="F:phosphoribosylanthranilate isomerase activity"/>
    <property type="evidence" value="ECO:0007669"/>
    <property type="project" value="TreeGrafter"/>
</dbReference>
<accession>A0A2P8D5R3</accession>
<name>A0A2P8D5R3_9BACT</name>
<keyword evidence="4" id="KW-0028">Amino-acid biosynthesis</keyword>
<sequence length="259" mass="28052">MNILDEIIARKKTAVADAIKAVPVSKLEQSPLFSRPVVSFRNAIGDPARKGIIAEFKRKSPSEGVINDKADLLQVTSAYTHAGASALSILTDTAYFGGSNGDLEMARSHEQVALLRKEFIVNEYQVFEARAIGADAILLIAAALTAKEVLLLSLRARSLGLEVLLELHTEEELGHLNPFVDVVGVNNRNLGTFSTALQTSLDLFPALPAEMFKISESGIHNPADVKMLKDAGYDGCLVGTAFMKQPDPGRAFRDFIKQC</sequence>
<evidence type="ECO:0000256" key="8">
    <source>
        <dbReference type="ARBA" id="ARBA00023239"/>
    </source>
</evidence>
<dbReference type="GO" id="GO:0004425">
    <property type="term" value="F:indole-3-glycerol-phosphate synthase activity"/>
    <property type="evidence" value="ECO:0007669"/>
    <property type="project" value="UniProtKB-EC"/>
</dbReference>
<evidence type="ECO:0000256" key="7">
    <source>
        <dbReference type="ARBA" id="ARBA00023141"/>
    </source>
</evidence>
<dbReference type="RefSeq" id="WP_106522743.1">
    <property type="nucleotide sequence ID" value="NZ_PYGD01000003.1"/>
</dbReference>
<dbReference type="EMBL" id="PYGD01000003">
    <property type="protein sequence ID" value="PSK92556.1"/>
    <property type="molecule type" value="Genomic_DNA"/>
</dbReference>
<evidence type="ECO:0000256" key="3">
    <source>
        <dbReference type="ARBA" id="ARBA00012362"/>
    </source>
</evidence>
<dbReference type="GO" id="GO:0000162">
    <property type="term" value="P:L-tryptophan biosynthetic process"/>
    <property type="evidence" value="ECO:0007669"/>
    <property type="project" value="UniProtKB-UniPathway"/>
</dbReference>
<evidence type="ECO:0000256" key="4">
    <source>
        <dbReference type="ARBA" id="ARBA00022605"/>
    </source>
</evidence>
<dbReference type="PROSITE" id="PS00614">
    <property type="entry name" value="IGPS"/>
    <property type="match status" value="1"/>
</dbReference>
<dbReference type="AlphaFoldDB" id="A0A2P8D5R3"/>
<dbReference type="InterPro" id="IPR013798">
    <property type="entry name" value="Indole-3-glycerol_P_synth_dom"/>
</dbReference>
<evidence type="ECO:0000313" key="11">
    <source>
        <dbReference type="Proteomes" id="UP000240572"/>
    </source>
</evidence>
<keyword evidence="5" id="KW-0210">Decarboxylase</keyword>
<evidence type="ECO:0000259" key="9">
    <source>
        <dbReference type="Pfam" id="PF00218"/>
    </source>
</evidence>
<proteinExistence type="predicted"/>
<dbReference type="CDD" id="cd00331">
    <property type="entry name" value="IGPS"/>
    <property type="match status" value="1"/>
</dbReference>
<dbReference type="InterPro" id="IPR001468">
    <property type="entry name" value="Indole-3-GlycerolPSynthase_CS"/>
</dbReference>
<evidence type="ECO:0000256" key="2">
    <source>
        <dbReference type="ARBA" id="ARBA00004696"/>
    </source>
</evidence>
<dbReference type="OrthoDB" id="9804217at2"/>
<evidence type="ECO:0000313" key="10">
    <source>
        <dbReference type="EMBL" id="PSK92556.1"/>
    </source>
</evidence>
<keyword evidence="6" id="KW-0822">Tryptophan biosynthesis</keyword>
<dbReference type="FunFam" id="3.20.20.70:FF:000024">
    <property type="entry name" value="Indole-3-glycerol phosphate synthase"/>
    <property type="match status" value="1"/>
</dbReference>
<gene>
    <name evidence="10" type="ORF">B0I18_103133</name>
</gene>
<keyword evidence="8" id="KW-0456">Lyase</keyword>
<dbReference type="PANTHER" id="PTHR22854:SF2">
    <property type="entry name" value="INDOLE-3-GLYCEROL-PHOSPHATE SYNTHASE"/>
    <property type="match status" value="1"/>
</dbReference>
<comment type="pathway">
    <text evidence="2">Amino-acid biosynthesis; L-tryptophan biosynthesis; L-tryptophan from chorismate: step 4/5.</text>
</comment>
<evidence type="ECO:0000256" key="5">
    <source>
        <dbReference type="ARBA" id="ARBA00022793"/>
    </source>
</evidence>
<evidence type="ECO:0000256" key="6">
    <source>
        <dbReference type="ARBA" id="ARBA00022822"/>
    </source>
</evidence>
<organism evidence="10 11">
    <name type="scientific">Taibaiella chishuiensis</name>
    <dbReference type="NCBI Taxonomy" id="1434707"/>
    <lineage>
        <taxon>Bacteria</taxon>
        <taxon>Pseudomonadati</taxon>
        <taxon>Bacteroidota</taxon>
        <taxon>Chitinophagia</taxon>
        <taxon>Chitinophagales</taxon>
        <taxon>Chitinophagaceae</taxon>
        <taxon>Taibaiella</taxon>
    </lineage>
</organism>
<dbReference type="InterPro" id="IPR013785">
    <property type="entry name" value="Aldolase_TIM"/>
</dbReference>
<keyword evidence="11" id="KW-1185">Reference proteome</keyword>
<evidence type="ECO:0000256" key="1">
    <source>
        <dbReference type="ARBA" id="ARBA00001633"/>
    </source>
</evidence>
<comment type="caution">
    <text evidence="10">The sequence shown here is derived from an EMBL/GenBank/DDBJ whole genome shotgun (WGS) entry which is preliminary data.</text>
</comment>
<reference evidence="10 11" key="1">
    <citation type="submission" date="2018-03" db="EMBL/GenBank/DDBJ databases">
        <title>Genomic Encyclopedia of Type Strains, Phase III (KMG-III): the genomes of soil and plant-associated and newly described type strains.</title>
        <authorList>
            <person name="Whitman W."/>
        </authorList>
    </citation>
    <scope>NUCLEOTIDE SEQUENCE [LARGE SCALE GENOMIC DNA]</scope>
    <source>
        <strain evidence="10 11">CGMCC 1.12700</strain>
    </source>
</reference>
<dbReference type="Gene3D" id="3.20.20.70">
    <property type="entry name" value="Aldolase class I"/>
    <property type="match status" value="1"/>
</dbReference>
<dbReference type="Proteomes" id="UP000240572">
    <property type="component" value="Unassembled WGS sequence"/>
</dbReference>
<keyword evidence="7" id="KW-0057">Aromatic amino acid biosynthesis</keyword>
<feature type="domain" description="Indole-3-glycerol phosphate synthase" evidence="9">
    <location>
        <begin position="4"/>
        <end position="254"/>
    </location>
</feature>
<protein>
    <recommendedName>
        <fullName evidence="3">indole-3-glycerol-phosphate synthase</fullName>
        <ecNumber evidence="3">4.1.1.48</ecNumber>
    </recommendedName>
</protein>
<dbReference type="EC" id="4.1.1.48" evidence="3"/>
<dbReference type="Pfam" id="PF00218">
    <property type="entry name" value="IGPS"/>
    <property type="match status" value="1"/>
</dbReference>
<dbReference type="NCBIfam" id="NF001377">
    <property type="entry name" value="PRK00278.2-4"/>
    <property type="match status" value="1"/>
</dbReference>
<dbReference type="UniPathway" id="UPA00035">
    <property type="reaction ID" value="UER00043"/>
</dbReference>
<dbReference type="InterPro" id="IPR011060">
    <property type="entry name" value="RibuloseP-bd_barrel"/>
</dbReference>
<dbReference type="PANTHER" id="PTHR22854">
    <property type="entry name" value="TRYPTOPHAN BIOSYNTHESIS PROTEIN"/>
    <property type="match status" value="1"/>
</dbReference>